<comment type="caution">
    <text evidence="1">The sequence shown here is derived from an EMBL/GenBank/DDBJ whole genome shotgun (WGS) entry which is preliminary data.</text>
</comment>
<feature type="non-terminal residue" evidence="1">
    <location>
        <position position="555"/>
    </location>
</feature>
<reference evidence="1 2" key="1">
    <citation type="submission" date="2020-04" db="EMBL/GenBank/DDBJ databases">
        <title>Perkinsus chesapeaki whole genome sequence.</title>
        <authorList>
            <person name="Bogema D.R."/>
        </authorList>
    </citation>
    <scope>NUCLEOTIDE SEQUENCE [LARGE SCALE GENOMIC DNA]</scope>
    <source>
        <strain evidence="1">ATCC PRA-425</strain>
    </source>
</reference>
<protein>
    <submittedName>
        <fullName evidence="1">Uncharacterized protein</fullName>
    </submittedName>
</protein>
<proteinExistence type="predicted"/>
<sequence length="555" mass="62214">MYALYLLLSSSDEKGLIETIRRSASTKDKVQYICATTMHGIADLHYARMLRLDDPTGPMWKLTLHVLLTTLQSAEHDTVNIQDLRLKWTSVSHKKDEYIADFISKETARFEDYARALQDQGISPPSPYERLVSFTQRLQPYLKTLLGKHLRAKGSTLLDIDYNDVCKALIAMERSYYIVYEFESKNPPSKEHWAPVQEAHVVSVAGNPYKGKPKHDCPHCGKKAVRHPAELCYANPKNEAKSKSTLRVTNEVKDVNKELTRTSLPEQVGSQAVVLPQFMVLPSKSQSKEDCLRLHVPSVEVALQGSDNRPLIMGIDSFSEVSIIDNEVMRLAERSGLILETREAGERTCRAACGTLFAIGREVNLPVVLPTDHGPITAKIWCYVVSNFQYPHILLGASTLYRMKATIDMENYELQIHGLGGAKVKLSTSAPQIIPVAAAPSHELEDYLTALSDEDLYQWHEQRAVDIEVPKLSFDIKEGIPSSTRKYPIPARLREATHKELQRLARQGIIQIIKETDVTADCIVSPGFAKDKGRVDPETGLPAIRLLCDFSALNE</sequence>
<dbReference type="AlphaFoldDB" id="A0A7J6KQ66"/>
<name>A0A7J6KQ66_PERCH</name>
<organism evidence="1 2">
    <name type="scientific">Perkinsus chesapeaki</name>
    <name type="common">Clam parasite</name>
    <name type="synonym">Perkinsus andrewsi</name>
    <dbReference type="NCBI Taxonomy" id="330153"/>
    <lineage>
        <taxon>Eukaryota</taxon>
        <taxon>Sar</taxon>
        <taxon>Alveolata</taxon>
        <taxon>Perkinsozoa</taxon>
        <taxon>Perkinsea</taxon>
        <taxon>Perkinsida</taxon>
        <taxon>Perkinsidae</taxon>
        <taxon>Perkinsus</taxon>
    </lineage>
</organism>
<accession>A0A7J6KQ66</accession>
<evidence type="ECO:0000313" key="1">
    <source>
        <dbReference type="EMBL" id="KAF4648749.1"/>
    </source>
</evidence>
<keyword evidence="2" id="KW-1185">Reference proteome</keyword>
<dbReference type="EMBL" id="JAAPAO010001827">
    <property type="protein sequence ID" value="KAF4648749.1"/>
    <property type="molecule type" value="Genomic_DNA"/>
</dbReference>
<dbReference type="Proteomes" id="UP000591131">
    <property type="component" value="Unassembled WGS sequence"/>
</dbReference>
<evidence type="ECO:0000313" key="2">
    <source>
        <dbReference type="Proteomes" id="UP000591131"/>
    </source>
</evidence>
<dbReference type="InterPro" id="IPR021109">
    <property type="entry name" value="Peptidase_aspartic_dom_sf"/>
</dbReference>
<gene>
    <name evidence="1" type="ORF">FOL47_002849</name>
</gene>
<dbReference type="Gene3D" id="2.40.70.10">
    <property type="entry name" value="Acid Proteases"/>
    <property type="match status" value="1"/>
</dbReference>